<protein>
    <submittedName>
        <fullName evidence="2">Uncharacterized protein</fullName>
    </submittedName>
</protein>
<keyword evidence="3" id="KW-1185">Reference proteome</keyword>
<evidence type="ECO:0000313" key="2">
    <source>
        <dbReference type="EMBL" id="KAF6752338.1"/>
    </source>
</evidence>
<reference evidence="2 3" key="1">
    <citation type="submission" date="2020-07" db="EMBL/GenBank/DDBJ databases">
        <title>Comparative genomics of pyrophilous fungi reveals a link between fire events and developmental genes.</title>
        <authorList>
            <consortium name="DOE Joint Genome Institute"/>
            <person name="Steindorff A.S."/>
            <person name="Carver A."/>
            <person name="Calhoun S."/>
            <person name="Stillman K."/>
            <person name="Liu H."/>
            <person name="Lipzen A."/>
            <person name="Pangilinan J."/>
            <person name="Labutti K."/>
            <person name="Bruns T.D."/>
            <person name="Grigoriev I.V."/>
        </authorList>
    </citation>
    <scope>NUCLEOTIDE SEQUENCE [LARGE SCALE GENOMIC DNA]</scope>
    <source>
        <strain evidence="2 3">CBS 144469</strain>
    </source>
</reference>
<name>A0A8H6HSF9_9AGAR</name>
<sequence>MYIKHKHSDVLSFEVVEAGDDLLVDTRLNVGPWGSYRLAGVIYYGDYHFVSRVITREGKVYTHDGMDGVHKCPTKREFERIAGSRARPHAEISRGAAGARVREGLMVHGYHNGCLFLMCCKVELARDNNGYWAVHHIHPGTDFTSLRRATHVLVSSEEETLVPGILSPQFVPLDNYPMHAVEQIYMLHVDGDAYRIITRQQPPHRPHIEQWHHTSNNGSGHTSPESEGEISTGDSEESSPESEGESSIVNSDGFQRSDSNGSQRSD</sequence>
<feature type="compositionally biased region" description="Acidic residues" evidence="1">
    <location>
        <begin position="234"/>
        <end position="244"/>
    </location>
</feature>
<evidence type="ECO:0000313" key="3">
    <source>
        <dbReference type="Proteomes" id="UP000521943"/>
    </source>
</evidence>
<gene>
    <name evidence="2" type="ORF">DFP72DRAFT_850137</name>
</gene>
<dbReference type="Proteomes" id="UP000521943">
    <property type="component" value="Unassembled WGS sequence"/>
</dbReference>
<comment type="caution">
    <text evidence="2">The sequence shown here is derived from an EMBL/GenBank/DDBJ whole genome shotgun (WGS) entry which is preliminary data.</text>
</comment>
<feature type="region of interest" description="Disordered" evidence="1">
    <location>
        <begin position="206"/>
        <end position="266"/>
    </location>
</feature>
<feature type="compositionally biased region" description="Polar residues" evidence="1">
    <location>
        <begin position="213"/>
        <end position="225"/>
    </location>
</feature>
<dbReference type="AlphaFoldDB" id="A0A8H6HSF9"/>
<dbReference type="EMBL" id="JACGCI010000045">
    <property type="protein sequence ID" value="KAF6752338.1"/>
    <property type="molecule type" value="Genomic_DNA"/>
</dbReference>
<proteinExistence type="predicted"/>
<feature type="compositionally biased region" description="Polar residues" evidence="1">
    <location>
        <begin position="248"/>
        <end position="266"/>
    </location>
</feature>
<accession>A0A8H6HSF9</accession>
<organism evidence="2 3">
    <name type="scientific">Ephemerocybe angulata</name>
    <dbReference type="NCBI Taxonomy" id="980116"/>
    <lineage>
        <taxon>Eukaryota</taxon>
        <taxon>Fungi</taxon>
        <taxon>Dikarya</taxon>
        <taxon>Basidiomycota</taxon>
        <taxon>Agaricomycotina</taxon>
        <taxon>Agaricomycetes</taxon>
        <taxon>Agaricomycetidae</taxon>
        <taxon>Agaricales</taxon>
        <taxon>Agaricineae</taxon>
        <taxon>Psathyrellaceae</taxon>
        <taxon>Ephemerocybe</taxon>
    </lineage>
</organism>
<evidence type="ECO:0000256" key="1">
    <source>
        <dbReference type="SAM" id="MobiDB-lite"/>
    </source>
</evidence>
<dbReference type="OrthoDB" id="2823861at2759"/>